<protein>
    <submittedName>
        <fullName evidence="7">DNA-binding transcriptional activator of the SARP family</fullName>
    </submittedName>
</protein>
<dbReference type="InterPro" id="IPR001867">
    <property type="entry name" value="OmpR/PhoB-type_DNA-bd"/>
</dbReference>
<dbReference type="InterPro" id="IPR005158">
    <property type="entry name" value="BTAD"/>
</dbReference>
<dbReference type="SMART" id="SM01043">
    <property type="entry name" value="BTAD"/>
    <property type="match status" value="1"/>
</dbReference>
<dbReference type="PROSITE" id="PS51755">
    <property type="entry name" value="OMPR_PHOB"/>
    <property type="match status" value="1"/>
</dbReference>
<dbReference type="Gene3D" id="3.40.50.300">
    <property type="entry name" value="P-loop containing nucleotide triphosphate hydrolases"/>
    <property type="match status" value="1"/>
</dbReference>
<feature type="domain" description="OmpR/PhoB-type" evidence="6">
    <location>
        <begin position="1"/>
        <end position="98"/>
    </location>
</feature>
<dbReference type="Proteomes" id="UP000199645">
    <property type="component" value="Unassembled WGS sequence"/>
</dbReference>
<name>A0A1I2G3P7_9ACTN</name>
<dbReference type="InterPro" id="IPR011990">
    <property type="entry name" value="TPR-like_helical_dom_sf"/>
</dbReference>
<keyword evidence="4" id="KW-0804">Transcription</keyword>
<dbReference type="GO" id="GO:0006355">
    <property type="term" value="P:regulation of DNA-templated transcription"/>
    <property type="evidence" value="ECO:0007669"/>
    <property type="project" value="InterPro"/>
</dbReference>
<dbReference type="Pfam" id="PF03704">
    <property type="entry name" value="BTAD"/>
    <property type="match status" value="1"/>
</dbReference>
<comment type="similarity">
    <text evidence="1">Belongs to the AfsR/DnrI/RedD regulatory family.</text>
</comment>
<keyword evidence="2" id="KW-0805">Transcription regulation</keyword>
<organism evidence="7 8">
    <name type="scientific">Actinoplanes philippinensis</name>
    <dbReference type="NCBI Taxonomy" id="35752"/>
    <lineage>
        <taxon>Bacteria</taxon>
        <taxon>Bacillati</taxon>
        <taxon>Actinomycetota</taxon>
        <taxon>Actinomycetes</taxon>
        <taxon>Micromonosporales</taxon>
        <taxon>Micromonosporaceae</taxon>
        <taxon>Actinoplanes</taxon>
    </lineage>
</organism>
<dbReference type="SUPFAM" id="SSF48452">
    <property type="entry name" value="TPR-like"/>
    <property type="match status" value="2"/>
</dbReference>
<evidence type="ECO:0000313" key="8">
    <source>
        <dbReference type="Proteomes" id="UP000199645"/>
    </source>
</evidence>
<evidence type="ECO:0000256" key="3">
    <source>
        <dbReference type="ARBA" id="ARBA00023125"/>
    </source>
</evidence>
<evidence type="ECO:0000313" key="7">
    <source>
        <dbReference type="EMBL" id="SFF11753.1"/>
    </source>
</evidence>
<dbReference type="InterPro" id="IPR051677">
    <property type="entry name" value="AfsR-DnrI-RedD_regulator"/>
</dbReference>
<dbReference type="Pfam" id="PF00486">
    <property type="entry name" value="Trans_reg_C"/>
    <property type="match status" value="1"/>
</dbReference>
<feature type="DNA-binding region" description="OmpR/PhoB-type" evidence="5">
    <location>
        <begin position="1"/>
        <end position="98"/>
    </location>
</feature>
<accession>A0A1I2G3P7</accession>
<dbReference type="GO" id="GO:0043531">
    <property type="term" value="F:ADP binding"/>
    <property type="evidence" value="ECO:0007669"/>
    <property type="project" value="InterPro"/>
</dbReference>
<evidence type="ECO:0000256" key="1">
    <source>
        <dbReference type="ARBA" id="ARBA00005820"/>
    </source>
</evidence>
<dbReference type="InterPro" id="IPR027417">
    <property type="entry name" value="P-loop_NTPase"/>
</dbReference>
<evidence type="ECO:0000256" key="5">
    <source>
        <dbReference type="PROSITE-ProRule" id="PRU01091"/>
    </source>
</evidence>
<dbReference type="PANTHER" id="PTHR35807:SF1">
    <property type="entry name" value="TRANSCRIPTIONAL REGULATOR REDD"/>
    <property type="match status" value="1"/>
</dbReference>
<evidence type="ECO:0000256" key="4">
    <source>
        <dbReference type="ARBA" id="ARBA00023163"/>
    </source>
</evidence>
<dbReference type="CDD" id="cd15831">
    <property type="entry name" value="BTAD"/>
    <property type="match status" value="1"/>
</dbReference>
<dbReference type="Gene3D" id="1.25.40.10">
    <property type="entry name" value="Tetratricopeptide repeat domain"/>
    <property type="match status" value="2"/>
</dbReference>
<keyword evidence="8" id="KW-1185">Reference proteome</keyword>
<sequence>MLNVRVLGPITADIDGRPVDLGRRHQRAIVGILVAARGDTVSADRLIEELWNGRPPARATVSLQVYVSNLRRALEPARASRGPATTLVRRSSGYALSLPENAVDAWRFEQSLAQARSLPADQARPLLLDILRWWRGPVFGESRDQTWAIAEASRLDELRLLAREQAIQAALRIGDPATAMLEAQQLVRDEPLRTEACRLAALTLWAVGRESDALETLRHHRDAVRDEFGLDPTPALSVLEQAILNQRTEVLHAETEPDRIRPAQLPLQLAAFTGRDAELAELTALAQASAATVPVAVITGMGGVGKTALALRWAHQHQDEYPDGQLYIDLLGFAPAGEPLPAAEALRSFLTSLGVPYDAVPVSVPDRAALLRSMLSGRRMLFVLDNARDADQVRDLIPGSAGCAVLITSRALLNDLITMHHAHPVSLSAFVAEDAGRYLTRRVGAARTTAEPDAVGEIVAVCGGLPLALAVVAARIATNPTFTLAAIAKELRGSGGLDGFAAPGVTRDPRSVFSWSYRHLPAEAAALFRHLALHPGPDVTVATAASLTGAAPATVRTWMNHLVEAHLIREHRPGRFRFHDLLRAYAAELAGSDDDDAARTAVVRRGLDHYLHSAMAATALLLPQRYPITVLPPAPGVRPEAVTTEAEALDWFDSEYRNLLAALAVAEENDDGPYCWQFNWAIAHYVQDRRARLDDSITHLRRALALAESHQDDWWITTLTLNLARSYYRFDQRGESRAWYERGVELARGSGDRFRLTQALLGMAGVINGEHRVPTREAAETAHPYAREALEICRELPLDNGRVLNEAVALGHIAWYESHQPDGYRAAVGHFATIVDTLLRIDYRIGAAGTLLEWGHLSQHAGATGDAIAAYHRSLELAGEVRELQAEALTGLVYCHRDLGDDTGADEFRQAALAIIEHRRHPGMQRIRATLEAASRPD</sequence>
<dbReference type="OrthoDB" id="7628974at2"/>
<dbReference type="SUPFAM" id="SSF46785">
    <property type="entry name" value="Winged helix' DNA-binding domain"/>
    <property type="match status" value="1"/>
</dbReference>
<dbReference type="PRINTS" id="PR00364">
    <property type="entry name" value="DISEASERSIST"/>
</dbReference>
<reference evidence="7 8" key="1">
    <citation type="submission" date="2016-10" db="EMBL/GenBank/DDBJ databases">
        <authorList>
            <person name="de Groot N.N."/>
        </authorList>
    </citation>
    <scope>NUCLEOTIDE SEQUENCE [LARGE SCALE GENOMIC DNA]</scope>
    <source>
        <strain evidence="7 8">DSM 43019</strain>
    </source>
</reference>
<dbReference type="InterPro" id="IPR036390">
    <property type="entry name" value="WH_DNA-bd_sf"/>
</dbReference>
<keyword evidence="3 5" id="KW-0238">DNA-binding</keyword>
<dbReference type="RefSeq" id="WP_093615084.1">
    <property type="nucleotide sequence ID" value="NZ_BOMT01000023.1"/>
</dbReference>
<evidence type="ECO:0000256" key="2">
    <source>
        <dbReference type="ARBA" id="ARBA00023015"/>
    </source>
</evidence>
<gene>
    <name evidence="7" type="ORF">SAMN05421541_106163</name>
</gene>
<proteinExistence type="inferred from homology"/>
<dbReference type="SUPFAM" id="SSF46894">
    <property type="entry name" value="C-terminal effector domain of the bipartite response regulators"/>
    <property type="match status" value="1"/>
</dbReference>
<dbReference type="EMBL" id="FONV01000006">
    <property type="protein sequence ID" value="SFF11753.1"/>
    <property type="molecule type" value="Genomic_DNA"/>
</dbReference>
<dbReference type="SUPFAM" id="SSF52540">
    <property type="entry name" value="P-loop containing nucleoside triphosphate hydrolases"/>
    <property type="match status" value="1"/>
</dbReference>
<evidence type="ECO:0000259" key="6">
    <source>
        <dbReference type="PROSITE" id="PS51755"/>
    </source>
</evidence>
<dbReference type="STRING" id="35752.SAMN05421541_106163"/>
<dbReference type="GO" id="GO:0000160">
    <property type="term" value="P:phosphorelay signal transduction system"/>
    <property type="evidence" value="ECO:0007669"/>
    <property type="project" value="InterPro"/>
</dbReference>
<dbReference type="SMART" id="SM00862">
    <property type="entry name" value="Trans_reg_C"/>
    <property type="match status" value="1"/>
</dbReference>
<dbReference type="GO" id="GO:0003677">
    <property type="term" value="F:DNA binding"/>
    <property type="evidence" value="ECO:0007669"/>
    <property type="project" value="UniProtKB-UniRule"/>
</dbReference>
<dbReference type="InterPro" id="IPR016032">
    <property type="entry name" value="Sig_transdc_resp-reg_C-effctor"/>
</dbReference>
<dbReference type="InterPro" id="IPR036388">
    <property type="entry name" value="WH-like_DNA-bd_sf"/>
</dbReference>
<dbReference type="PANTHER" id="PTHR35807">
    <property type="entry name" value="TRANSCRIPTIONAL REGULATOR REDD-RELATED"/>
    <property type="match status" value="1"/>
</dbReference>
<dbReference type="AlphaFoldDB" id="A0A1I2G3P7"/>
<dbReference type="Gene3D" id="1.10.10.10">
    <property type="entry name" value="Winged helix-like DNA-binding domain superfamily/Winged helix DNA-binding domain"/>
    <property type="match status" value="1"/>
</dbReference>